<accession>A0A1H1L3Z2</accession>
<dbReference type="GeneID" id="78500047"/>
<dbReference type="AlphaFoldDB" id="A0A1H1L3Z2"/>
<dbReference type="Proteomes" id="UP000199480">
    <property type="component" value="Chromosome I"/>
</dbReference>
<dbReference type="RefSeq" id="WP_090861733.1">
    <property type="nucleotide sequence ID" value="NZ_LT629759.1"/>
</dbReference>
<protein>
    <submittedName>
        <fullName evidence="1">Uncharacterized protein</fullName>
    </submittedName>
</protein>
<organism evidence="1 2">
    <name type="scientific">Parafannyhessea umbonata</name>
    <dbReference type="NCBI Taxonomy" id="604330"/>
    <lineage>
        <taxon>Bacteria</taxon>
        <taxon>Bacillati</taxon>
        <taxon>Actinomycetota</taxon>
        <taxon>Coriobacteriia</taxon>
        <taxon>Coriobacteriales</taxon>
        <taxon>Atopobiaceae</taxon>
        <taxon>Parafannyhessea</taxon>
    </lineage>
</organism>
<dbReference type="EMBL" id="LT629759">
    <property type="protein sequence ID" value="SDR69203.1"/>
    <property type="molecule type" value="Genomic_DNA"/>
</dbReference>
<gene>
    <name evidence="1" type="ORF">SAMN04489857_0675</name>
</gene>
<name>A0A1H1L3Z2_9ACTN</name>
<evidence type="ECO:0000313" key="1">
    <source>
        <dbReference type="EMBL" id="SDR69203.1"/>
    </source>
</evidence>
<proteinExistence type="predicted"/>
<sequence length="134" mass="14865">MSYTTDRTLAAERMRNEADGYRNNERMYGHVSRIDTGEIPGLFQDLATFVGLRGYIRSDALFDTLSDLIDPICHMTEIGKTPKERKYVCSNCGATNVAPAGHERPRYCGCCGHRAVSFDRVGSGAIDEPVDVLE</sequence>
<reference evidence="2" key="1">
    <citation type="submission" date="2016-10" db="EMBL/GenBank/DDBJ databases">
        <authorList>
            <person name="Varghese N."/>
            <person name="Submissions S."/>
        </authorList>
    </citation>
    <scope>NUCLEOTIDE SEQUENCE [LARGE SCALE GENOMIC DNA]</scope>
    <source>
        <strain evidence="2">DSM 22620</strain>
    </source>
</reference>
<evidence type="ECO:0000313" key="2">
    <source>
        <dbReference type="Proteomes" id="UP000199480"/>
    </source>
</evidence>